<dbReference type="RefSeq" id="WP_126677456.1">
    <property type="nucleotide sequence ID" value="NZ_CAUUVU010000005.1"/>
</dbReference>
<organism evidence="1 2">
    <name type="scientific">Prevotella koreensis</name>
    <dbReference type="NCBI Taxonomy" id="2490854"/>
    <lineage>
        <taxon>Bacteria</taxon>
        <taxon>Pseudomonadati</taxon>
        <taxon>Bacteroidota</taxon>
        <taxon>Bacteroidia</taxon>
        <taxon>Bacteroidales</taxon>
        <taxon>Prevotellaceae</taxon>
        <taxon>Prevotella</taxon>
    </lineage>
</organism>
<name>A0A3S0QSH5_9BACT</name>
<protein>
    <submittedName>
        <fullName evidence="1">Uncharacterized protein</fullName>
    </submittedName>
</protein>
<dbReference type="EMBL" id="RYYU01000001">
    <property type="protein sequence ID" value="RUL58352.1"/>
    <property type="molecule type" value="Genomic_DNA"/>
</dbReference>
<accession>A0A3S0QSH5</accession>
<dbReference type="Proteomes" id="UP000278983">
    <property type="component" value="Unassembled WGS sequence"/>
</dbReference>
<dbReference type="OrthoDB" id="1449127at2"/>
<sequence>MKRLLLAAIVALFVVSSGFAKTRYKIVYSAEKNEQTRVYTNQLHEVNLLIVRDGDKAMTIDGKQFTLSGKKVTENKYYSAVQYDATDLAGRTYVVSFKHWKDVDPALEYQIIFFSTTDIYNWTYYLSEKPVEIN</sequence>
<reference evidence="1 2" key="1">
    <citation type="submission" date="2018-12" db="EMBL/GenBank/DDBJ databases">
        <title>Genome sequencing of Prevotella sp. KCOM 3155 (= JS262).</title>
        <authorList>
            <person name="Kook J.-K."/>
            <person name="Park S.-N."/>
            <person name="Lim Y.K."/>
        </authorList>
    </citation>
    <scope>NUCLEOTIDE SEQUENCE [LARGE SCALE GENOMIC DNA]</scope>
    <source>
        <strain evidence="1 2">KCOM 3155</strain>
    </source>
</reference>
<comment type="caution">
    <text evidence="1">The sequence shown here is derived from an EMBL/GenBank/DDBJ whole genome shotgun (WGS) entry which is preliminary data.</text>
</comment>
<gene>
    <name evidence="1" type="ORF">EHV08_00255</name>
</gene>
<dbReference type="AlphaFoldDB" id="A0A3S0QSH5"/>
<proteinExistence type="predicted"/>
<evidence type="ECO:0000313" key="1">
    <source>
        <dbReference type="EMBL" id="RUL58352.1"/>
    </source>
</evidence>
<keyword evidence="2" id="KW-1185">Reference proteome</keyword>
<evidence type="ECO:0000313" key="2">
    <source>
        <dbReference type="Proteomes" id="UP000278983"/>
    </source>
</evidence>